<evidence type="ECO:0000313" key="1">
    <source>
        <dbReference type="EMBL" id="MFD0691972.1"/>
    </source>
</evidence>
<name>A0ABW2Y3R1_9ACTN</name>
<organism evidence="1 2">
    <name type="scientific">Actinomadura fibrosa</name>
    <dbReference type="NCBI Taxonomy" id="111802"/>
    <lineage>
        <taxon>Bacteria</taxon>
        <taxon>Bacillati</taxon>
        <taxon>Actinomycetota</taxon>
        <taxon>Actinomycetes</taxon>
        <taxon>Streptosporangiales</taxon>
        <taxon>Thermomonosporaceae</taxon>
        <taxon>Actinomadura</taxon>
    </lineage>
</organism>
<evidence type="ECO:0000313" key="2">
    <source>
        <dbReference type="Proteomes" id="UP001597063"/>
    </source>
</evidence>
<reference evidence="2" key="1">
    <citation type="journal article" date="2019" name="Int. J. Syst. Evol. Microbiol.">
        <title>The Global Catalogue of Microorganisms (GCM) 10K type strain sequencing project: providing services to taxonomists for standard genome sequencing and annotation.</title>
        <authorList>
            <consortium name="The Broad Institute Genomics Platform"/>
            <consortium name="The Broad Institute Genome Sequencing Center for Infectious Disease"/>
            <person name="Wu L."/>
            <person name="Ma J."/>
        </authorList>
    </citation>
    <scope>NUCLEOTIDE SEQUENCE [LARGE SCALE GENOMIC DNA]</scope>
    <source>
        <strain evidence="2">JCM 9371</strain>
    </source>
</reference>
<sequence length="121" mass="13362">MRELANRLLRSLDKERPRYGYGRGGGPLWDERSRDAEGIRRVLRKAEFQEFGDNGSGFAVETDSETEGGPFLVSAAVSSDEDVRAVIAAYTRALTAQGWRVEPDSGPDFQPGIIEVTITSR</sequence>
<dbReference type="EMBL" id="JBHTGP010000034">
    <property type="protein sequence ID" value="MFD0691972.1"/>
    <property type="molecule type" value="Genomic_DNA"/>
</dbReference>
<keyword evidence="2" id="KW-1185">Reference proteome</keyword>
<protein>
    <submittedName>
        <fullName evidence="1">Uncharacterized protein</fullName>
    </submittedName>
</protein>
<proteinExistence type="predicted"/>
<gene>
    <name evidence="1" type="ORF">ACFQZM_46315</name>
</gene>
<dbReference type="RefSeq" id="WP_131758639.1">
    <property type="nucleotide sequence ID" value="NZ_CAACUY010000056.1"/>
</dbReference>
<dbReference type="Proteomes" id="UP001597063">
    <property type="component" value="Unassembled WGS sequence"/>
</dbReference>
<comment type="caution">
    <text evidence="1">The sequence shown here is derived from an EMBL/GenBank/DDBJ whole genome shotgun (WGS) entry which is preliminary data.</text>
</comment>
<accession>A0ABW2Y3R1</accession>